<proteinExistence type="predicted"/>
<comment type="caution">
    <text evidence="2">The sequence shown here is derived from an EMBL/GenBank/DDBJ whole genome shotgun (WGS) entry which is preliminary data.</text>
</comment>
<accession>A0A0R0M101</accession>
<keyword evidence="3" id="KW-1185">Reference proteome</keyword>
<dbReference type="AlphaFoldDB" id="A0A0R0M101"/>
<feature type="compositionally biased region" description="Polar residues" evidence="1">
    <location>
        <begin position="1"/>
        <end position="12"/>
    </location>
</feature>
<evidence type="ECO:0000256" key="1">
    <source>
        <dbReference type="SAM" id="MobiDB-lite"/>
    </source>
</evidence>
<name>A0A0R0M101_9MICR</name>
<sequence length="62" mass="7477">MSKSYLNLLNISKQNSQNRRKLNKQNKNIYRKYQKNTYHDTKHFNFLTAQLAIKNTNKSSEE</sequence>
<evidence type="ECO:0000313" key="2">
    <source>
        <dbReference type="EMBL" id="KRH93044.1"/>
    </source>
</evidence>
<dbReference type="EMBL" id="LGUB01000515">
    <property type="protein sequence ID" value="KRH93044.1"/>
    <property type="molecule type" value="Genomic_DNA"/>
</dbReference>
<reference evidence="2 3" key="1">
    <citation type="submission" date="2015-07" db="EMBL/GenBank/DDBJ databases">
        <title>The genome of Pseudoloma neurophilia, a relevant intracellular parasite of the zebrafish.</title>
        <authorList>
            <person name="Ndikumana S."/>
            <person name="Pelin A."/>
            <person name="Sanders J."/>
            <person name="Corradi N."/>
        </authorList>
    </citation>
    <scope>NUCLEOTIDE SEQUENCE [LARGE SCALE GENOMIC DNA]</scope>
    <source>
        <strain evidence="2 3">MK1</strain>
    </source>
</reference>
<protein>
    <submittedName>
        <fullName evidence="2">Uncharacterized protein</fullName>
    </submittedName>
</protein>
<organism evidence="2 3">
    <name type="scientific">Pseudoloma neurophilia</name>
    <dbReference type="NCBI Taxonomy" id="146866"/>
    <lineage>
        <taxon>Eukaryota</taxon>
        <taxon>Fungi</taxon>
        <taxon>Fungi incertae sedis</taxon>
        <taxon>Microsporidia</taxon>
        <taxon>Pseudoloma</taxon>
    </lineage>
</organism>
<evidence type="ECO:0000313" key="3">
    <source>
        <dbReference type="Proteomes" id="UP000051530"/>
    </source>
</evidence>
<gene>
    <name evidence="2" type="ORF">M153_1666000101</name>
</gene>
<dbReference type="Proteomes" id="UP000051530">
    <property type="component" value="Unassembled WGS sequence"/>
</dbReference>
<feature type="region of interest" description="Disordered" evidence="1">
    <location>
        <begin position="1"/>
        <end position="26"/>
    </location>
</feature>
<dbReference type="VEuPathDB" id="MicrosporidiaDB:M153_1666000101"/>